<name>A0A1L7W9T9_FUSPR</name>
<dbReference type="SMART" id="SM00173">
    <property type="entry name" value="RAS"/>
    <property type="match status" value="1"/>
</dbReference>
<keyword evidence="5" id="KW-1185">Reference proteome</keyword>
<protein>
    <recommendedName>
        <fullName evidence="3">DH domain-containing protein</fullName>
    </recommendedName>
</protein>
<dbReference type="SMART" id="SM00175">
    <property type="entry name" value="RAB"/>
    <property type="match status" value="1"/>
</dbReference>
<dbReference type="InterPro" id="IPR035899">
    <property type="entry name" value="DBL_dom_sf"/>
</dbReference>
<evidence type="ECO:0000256" key="2">
    <source>
        <dbReference type="ARBA" id="ARBA00023134"/>
    </source>
</evidence>
<dbReference type="InterPro" id="IPR027417">
    <property type="entry name" value="P-loop_NTPase"/>
</dbReference>
<dbReference type="VEuPathDB" id="FungiDB:FPRO_08890"/>
<dbReference type="RefSeq" id="XP_031089871.1">
    <property type="nucleotide sequence ID" value="XM_031224631.1"/>
</dbReference>
<feature type="domain" description="DH" evidence="3">
    <location>
        <begin position="457"/>
        <end position="626"/>
    </location>
</feature>
<dbReference type="Gene3D" id="1.20.900.10">
    <property type="entry name" value="Dbl homology (DH) domain"/>
    <property type="match status" value="1"/>
</dbReference>
<dbReference type="SUPFAM" id="SSF48065">
    <property type="entry name" value="DBL homology domain (DH-domain)"/>
    <property type="match status" value="1"/>
</dbReference>
<gene>
    <name evidence="4" type="ORF">FPRO_08890</name>
</gene>
<dbReference type="PANTHER" id="PTHR24070">
    <property type="entry name" value="RAS, DI-RAS, AND RHEB FAMILY MEMBERS OF SMALL GTPASE SUPERFAMILY"/>
    <property type="match status" value="1"/>
</dbReference>
<dbReference type="GO" id="GO:0003924">
    <property type="term" value="F:GTPase activity"/>
    <property type="evidence" value="ECO:0007669"/>
    <property type="project" value="InterPro"/>
</dbReference>
<evidence type="ECO:0000256" key="1">
    <source>
        <dbReference type="ARBA" id="ARBA00022741"/>
    </source>
</evidence>
<keyword evidence="2" id="KW-0342">GTP-binding</keyword>
<dbReference type="GeneID" id="42053766"/>
<evidence type="ECO:0000313" key="4">
    <source>
        <dbReference type="EMBL" id="CZR49369.1"/>
    </source>
</evidence>
<dbReference type="EMBL" id="FJOF01000016">
    <property type="protein sequence ID" value="CZR49369.1"/>
    <property type="molecule type" value="Genomic_DNA"/>
</dbReference>
<dbReference type="SMART" id="SM00174">
    <property type="entry name" value="RHO"/>
    <property type="match status" value="1"/>
</dbReference>
<proteinExistence type="predicted"/>
<dbReference type="PROSITE" id="PS51419">
    <property type="entry name" value="RAB"/>
    <property type="match status" value="1"/>
</dbReference>
<dbReference type="InterPro" id="IPR001806">
    <property type="entry name" value="Small_GTPase"/>
</dbReference>
<dbReference type="Pfam" id="PF00071">
    <property type="entry name" value="Ras"/>
    <property type="match status" value="1"/>
</dbReference>
<dbReference type="Pfam" id="PF00621">
    <property type="entry name" value="RhoGEF"/>
    <property type="match status" value="1"/>
</dbReference>
<comment type="caution">
    <text evidence="4">The sequence shown here is derived from an EMBL/GenBank/DDBJ whole genome shotgun (WGS) entry which is preliminary data.</text>
</comment>
<dbReference type="GO" id="GO:0005085">
    <property type="term" value="F:guanyl-nucleotide exchange factor activity"/>
    <property type="evidence" value="ECO:0007669"/>
    <property type="project" value="InterPro"/>
</dbReference>
<dbReference type="PROSITE" id="PS51421">
    <property type="entry name" value="RAS"/>
    <property type="match status" value="1"/>
</dbReference>
<reference evidence="5" key="1">
    <citation type="journal article" date="2016" name="Genome Biol. Evol.">
        <title>Comparative 'omics' of the Fusarium fujikuroi species complex highlights differences in genetic potential and metabolite synthesis.</title>
        <authorList>
            <person name="Niehaus E.-M."/>
            <person name="Muensterkoetter M."/>
            <person name="Proctor R.H."/>
            <person name="Brown D.W."/>
            <person name="Sharon A."/>
            <person name="Idan Y."/>
            <person name="Oren-Young L."/>
            <person name="Sieber C.M."/>
            <person name="Novak O."/>
            <person name="Pencik A."/>
            <person name="Tarkowska D."/>
            <person name="Hromadova K."/>
            <person name="Freeman S."/>
            <person name="Maymon M."/>
            <person name="Elazar M."/>
            <person name="Youssef S.A."/>
            <person name="El-Shabrawy E.S.M."/>
            <person name="Shalaby A.B.A."/>
            <person name="Houterman P."/>
            <person name="Brock N.L."/>
            <person name="Burkhardt I."/>
            <person name="Tsavkelova E.A."/>
            <person name="Dickschat J.S."/>
            <person name="Galuszka P."/>
            <person name="Gueldener U."/>
            <person name="Tudzynski B."/>
        </authorList>
    </citation>
    <scope>NUCLEOTIDE SEQUENCE [LARGE SCALE GENOMIC DNA]</scope>
    <source>
        <strain evidence="5">ET1</strain>
    </source>
</reference>
<dbReference type="PROSITE" id="PS50010">
    <property type="entry name" value="DH_2"/>
    <property type="match status" value="1"/>
</dbReference>
<evidence type="ECO:0000313" key="5">
    <source>
        <dbReference type="Proteomes" id="UP000183971"/>
    </source>
</evidence>
<dbReference type="Pfam" id="PF06395">
    <property type="entry name" value="CDC24"/>
    <property type="match status" value="1"/>
</dbReference>
<dbReference type="PRINTS" id="PR00449">
    <property type="entry name" value="RASTRNSFRMNG"/>
</dbReference>
<dbReference type="InterPro" id="IPR000219">
    <property type="entry name" value="DH_dom"/>
</dbReference>
<keyword evidence="1" id="KW-0547">Nucleotide-binding</keyword>
<dbReference type="GO" id="GO:0007165">
    <property type="term" value="P:signal transduction"/>
    <property type="evidence" value="ECO:0007669"/>
    <property type="project" value="InterPro"/>
</dbReference>
<dbReference type="GO" id="GO:0005525">
    <property type="term" value="F:GTP binding"/>
    <property type="evidence" value="ECO:0007669"/>
    <property type="project" value="UniProtKB-KW"/>
</dbReference>
<organism evidence="4 5">
    <name type="scientific">Fusarium proliferatum (strain ET1)</name>
    <name type="common">Orchid endophyte fungus</name>
    <dbReference type="NCBI Taxonomy" id="1227346"/>
    <lineage>
        <taxon>Eukaryota</taxon>
        <taxon>Fungi</taxon>
        <taxon>Dikarya</taxon>
        <taxon>Ascomycota</taxon>
        <taxon>Pezizomycotina</taxon>
        <taxon>Sordariomycetes</taxon>
        <taxon>Hypocreomycetidae</taxon>
        <taxon>Hypocreales</taxon>
        <taxon>Nectriaceae</taxon>
        <taxon>Fusarium</taxon>
        <taxon>Fusarium fujikuroi species complex</taxon>
    </lineage>
</organism>
<dbReference type="InterPro" id="IPR020849">
    <property type="entry name" value="Small_GTPase_Ras-type"/>
</dbReference>
<dbReference type="Gene3D" id="3.40.50.300">
    <property type="entry name" value="P-loop containing nucleotide triphosphate hydrolases"/>
    <property type="match status" value="1"/>
</dbReference>
<dbReference type="Proteomes" id="UP000183971">
    <property type="component" value="Unassembled WGS sequence"/>
</dbReference>
<dbReference type="SUPFAM" id="SSF52540">
    <property type="entry name" value="P-loop containing nucleoside triphosphate hydrolases"/>
    <property type="match status" value="1"/>
</dbReference>
<dbReference type="GO" id="GO:0016020">
    <property type="term" value="C:membrane"/>
    <property type="evidence" value="ECO:0007669"/>
    <property type="project" value="InterPro"/>
</dbReference>
<dbReference type="AlphaFoldDB" id="A0A1L7W9T9"/>
<sequence length="968" mass="108961">MDPLSVIASVAGIATAAGEVIKILGPYTTAREDAPKIAAEVSSEALATQTIIAGLEQLISNFSTSNVRYASLIQVDQLTAVLFDGVKIFSELLTALQTLPPLEPSSPGGSLWTPIQWVRKKSSLAAILHRLQAFKSSIVCILSILQSDSQARAEEGQQLLITAVDDLLRCNTDLSRRMMGMENTIDAMSRRRATIQSTRDMDTLDRKSTSSWRSSLFEFDFEHDLKLSRVYRHAKRDTMDFSARSSVAPTHAWSSLSGISLSDISHISVLALPLYVEDISNPQHYKFGRDIIQLTPLLAPTILTRSIYHDCIEVQLQLSQFEWFAQFQHQLSEDESPLSNLISIFSLGTPLLMLFDQLDNSYHERWKELIASSPSDEVSKAAITEFVEACIQCSHIPPSHYVTDTEILLDDTTNHVKVISLVRLLLSRLTKASVIQAIVFESAPNIFAMEPNPAGLAVDAFLCDERLYLQHLESLFENVKKIRSSRILPTDTFDPLFAPVGPLVNVQRQFLIKAEMLVSKPHAQQTWQKAFQEWAVDSSPYYAALITGEAESKSMVRAAFSSSNVNDFERRGLLGDVLAVLGLPTQRLDKYDALLEELTQYGLHDLDHITSAKTSLKMVKEAVNDSNIARELNRAKAALSKDQDYETNKVIWGLGKLLMFDRVDTMDAGQEKIQLYLFQKGILQAVESLPKSRRRGMLGYGKPSPLELLRARLSIVQIILAKDIKQVEEVSVSAKQGLNACDIKWMDDENECHICFTIGSQTRCMEWINQIKKVQHQNQLYLRYKKLQGMARAEYPLVLLGAGGCRTSDLTIQFVKPYFYDDFDPSKQDTYRRSCVIDNEVAEIDVIDTTGQEEYSYFATINQFGREVAGFMLVYSVTSRQGFEGITTYYDQILKQKDKDYFPTVIVGIECLQESLREVSTEEGRSLAKRLGCIFVEADAESSVKVDAAFFDLVREVRRYRRDMIGCW</sequence>
<evidence type="ECO:0000259" key="3">
    <source>
        <dbReference type="PROSITE" id="PS50010"/>
    </source>
</evidence>
<dbReference type="InterPro" id="IPR010481">
    <property type="entry name" value="Cdc24/Scd1_N"/>
</dbReference>
<accession>A0A1L7W9T9</accession>